<dbReference type="Pfam" id="PF20415">
    <property type="entry name" value="DUF6699"/>
    <property type="match status" value="1"/>
</dbReference>
<comment type="caution">
    <text evidence="3">The sequence shown here is derived from an EMBL/GenBank/DDBJ whole genome shotgun (WGS) entry which is preliminary data.</text>
</comment>
<dbReference type="Proteomes" id="UP001213000">
    <property type="component" value="Unassembled WGS sequence"/>
</dbReference>
<feature type="region of interest" description="Disordered" evidence="1">
    <location>
        <begin position="1"/>
        <end position="37"/>
    </location>
</feature>
<protein>
    <recommendedName>
        <fullName evidence="2">DUF6699 domain-containing protein</fullName>
    </recommendedName>
</protein>
<organism evidence="3 4">
    <name type="scientific">Leucocoprinus birnbaumii</name>
    <dbReference type="NCBI Taxonomy" id="56174"/>
    <lineage>
        <taxon>Eukaryota</taxon>
        <taxon>Fungi</taxon>
        <taxon>Dikarya</taxon>
        <taxon>Basidiomycota</taxon>
        <taxon>Agaricomycotina</taxon>
        <taxon>Agaricomycetes</taxon>
        <taxon>Agaricomycetidae</taxon>
        <taxon>Agaricales</taxon>
        <taxon>Agaricineae</taxon>
        <taxon>Agaricaceae</taxon>
        <taxon>Leucocoprinus</taxon>
    </lineage>
</organism>
<accession>A0AAD5VJJ6</accession>
<evidence type="ECO:0000256" key="1">
    <source>
        <dbReference type="SAM" id="MobiDB-lite"/>
    </source>
</evidence>
<evidence type="ECO:0000313" key="4">
    <source>
        <dbReference type="Proteomes" id="UP001213000"/>
    </source>
</evidence>
<dbReference type="AlphaFoldDB" id="A0AAD5VJJ6"/>
<name>A0AAD5VJJ6_9AGAR</name>
<evidence type="ECO:0000259" key="2">
    <source>
        <dbReference type="Pfam" id="PF20415"/>
    </source>
</evidence>
<dbReference type="InterPro" id="IPR046522">
    <property type="entry name" value="DUF6699"/>
</dbReference>
<evidence type="ECO:0000313" key="3">
    <source>
        <dbReference type="EMBL" id="KAJ3562081.1"/>
    </source>
</evidence>
<reference evidence="3" key="1">
    <citation type="submission" date="2022-07" db="EMBL/GenBank/DDBJ databases">
        <title>Genome Sequence of Leucocoprinus birnbaumii.</title>
        <authorList>
            <person name="Buettner E."/>
        </authorList>
    </citation>
    <scope>NUCLEOTIDE SEQUENCE</scope>
    <source>
        <strain evidence="3">VT141</strain>
    </source>
</reference>
<gene>
    <name evidence="3" type="ORF">NP233_g9796</name>
</gene>
<dbReference type="EMBL" id="JANIEX010000915">
    <property type="protein sequence ID" value="KAJ3562081.1"/>
    <property type="molecule type" value="Genomic_DNA"/>
</dbReference>
<proteinExistence type="predicted"/>
<keyword evidence="4" id="KW-1185">Reference proteome</keyword>
<feature type="domain" description="DUF6699" evidence="2">
    <location>
        <begin position="136"/>
        <end position="264"/>
    </location>
</feature>
<sequence>MSVSDRLYHGLGRTPIRRPQSPSYQTPGPAQAIPMSRSRHWESPASQPALIWGNPTSVAPAPDFTPAYDLDPLPIFPPQQSYGPTRDPPNIPTGTYSLSNGIRTILLYDSPNLIVFDLSSAKFGPMRFMHSQDEKESSTLEYLPVEELGVPAVHPPTTALDITCGPDQSWCIELRLVDTHRLVGRMPLPITVGDVLVRIFQFMLQPMQEKDWEKIPEERREQIHEAYETRCRTIGLRGEAEREIGPKRIDYYCGDVWFAGLDRPPGSVVAGQVQKVKLSMWPGDKRFTF</sequence>